<name>A0A9X0W8V1_9GAMM</name>
<dbReference type="RefSeq" id="WP_200243984.1">
    <property type="nucleotide sequence ID" value="NZ_NRRY01000017.1"/>
</dbReference>
<accession>A0A9X0W8V1</accession>
<dbReference type="PANTHER" id="PTHR44591:SF3">
    <property type="entry name" value="RESPONSE REGULATORY DOMAIN-CONTAINING PROTEIN"/>
    <property type="match status" value="1"/>
</dbReference>
<dbReference type="SMART" id="SM00448">
    <property type="entry name" value="REC"/>
    <property type="match status" value="1"/>
</dbReference>
<dbReference type="EMBL" id="NRRY01000017">
    <property type="protein sequence ID" value="MBK1619059.1"/>
    <property type="molecule type" value="Genomic_DNA"/>
</dbReference>
<dbReference type="CDD" id="cd00156">
    <property type="entry name" value="REC"/>
    <property type="match status" value="1"/>
</dbReference>
<evidence type="ECO:0000256" key="2">
    <source>
        <dbReference type="PROSITE-ProRule" id="PRU00169"/>
    </source>
</evidence>
<evidence type="ECO:0000313" key="5">
    <source>
        <dbReference type="Proteomes" id="UP001138768"/>
    </source>
</evidence>
<keyword evidence="5" id="KW-1185">Reference proteome</keyword>
<reference evidence="4 5" key="1">
    <citation type="journal article" date="2020" name="Microorganisms">
        <title>Osmotic Adaptation and Compatible Solute Biosynthesis of Phototrophic Bacteria as Revealed from Genome Analyses.</title>
        <authorList>
            <person name="Imhoff J.F."/>
            <person name="Rahn T."/>
            <person name="Kunzel S."/>
            <person name="Keller A."/>
            <person name="Neulinger S.C."/>
        </authorList>
    </citation>
    <scope>NUCLEOTIDE SEQUENCE [LARGE SCALE GENOMIC DNA]</scope>
    <source>
        <strain evidence="4 5">DSM 25653</strain>
    </source>
</reference>
<dbReference type="InterPro" id="IPR050595">
    <property type="entry name" value="Bact_response_regulator"/>
</dbReference>
<evidence type="ECO:0000256" key="1">
    <source>
        <dbReference type="ARBA" id="ARBA00022553"/>
    </source>
</evidence>
<keyword evidence="1 2" id="KW-0597">Phosphoprotein</keyword>
<feature type="domain" description="Response regulatory" evidence="3">
    <location>
        <begin position="2"/>
        <end position="118"/>
    </location>
</feature>
<dbReference type="PROSITE" id="PS50110">
    <property type="entry name" value="RESPONSE_REGULATORY"/>
    <property type="match status" value="1"/>
</dbReference>
<evidence type="ECO:0000313" key="4">
    <source>
        <dbReference type="EMBL" id="MBK1619059.1"/>
    </source>
</evidence>
<proteinExistence type="predicted"/>
<dbReference type="GO" id="GO:0000160">
    <property type="term" value="P:phosphorelay signal transduction system"/>
    <property type="evidence" value="ECO:0007669"/>
    <property type="project" value="InterPro"/>
</dbReference>
<dbReference type="Pfam" id="PF00072">
    <property type="entry name" value="Response_reg"/>
    <property type="match status" value="1"/>
</dbReference>
<dbReference type="Proteomes" id="UP001138768">
    <property type="component" value="Unassembled WGS sequence"/>
</dbReference>
<organism evidence="4 5">
    <name type="scientific">Lamprobacter modestohalophilus</name>
    <dbReference type="NCBI Taxonomy" id="1064514"/>
    <lineage>
        <taxon>Bacteria</taxon>
        <taxon>Pseudomonadati</taxon>
        <taxon>Pseudomonadota</taxon>
        <taxon>Gammaproteobacteria</taxon>
        <taxon>Chromatiales</taxon>
        <taxon>Chromatiaceae</taxon>
        <taxon>Lamprobacter</taxon>
    </lineage>
</organism>
<dbReference type="InterPro" id="IPR011006">
    <property type="entry name" value="CheY-like_superfamily"/>
</dbReference>
<protein>
    <recommendedName>
        <fullName evidence="3">Response regulatory domain-containing protein</fullName>
    </recommendedName>
</protein>
<dbReference type="Gene3D" id="3.40.50.2300">
    <property type="match status" value="1"/>
</dbReference>
<gene>
    <name evidence="4" type="ORF">CKO42_11575</name>
</gene>
<dbReference type="InterPro" id="IPR001789">
    <property type="entry name" value="Sig_transdc_resp-reg_receiver"/>
</dbReference>
<comment type="caution">
    <text evidence="4">The sequence shown here is derived from an EMBL/GenBank/DDBJ whole genome shotgun (WGS) entry which is preliminary data.</text>
</comment>
<dbReference type="AlphaFoldDB" id="A0A9X0W8V1"/>
<evidence type="ECO:0000259" key="3">
    <source>
        <dbReference type="PROSITE" id="PS50110"/>
    </source>
</evidence>
<sequence>MRILVVDDNRLLATILADHLISRGHEAVAAFDGHLAEIFCDRDGYDLLVIDMVLPEIDGVDLLERLRRKHHHCRAIVITGFSELHEREAERLKHLDVAAVLEKPFSFSEVDAIVEGVAA</sequence>
<feature type="modified residue" description="4-aspartylphosphate" evidence="2">
    <location>
        <position position="51"/>
    </location>
</feature>
<dbReference type="PANTHER" id="PTHR44591">
    <property type="entry name" value="STRESS RESPONSE REGULATOR PROTEIN 1"/>
    <property type="match status" value="1"/>
</dbReference>
<dbReference type="SUPFAM" id="SSF52172">
    <property type="entry name" value="CheY-like"/>
    <property type="match status" value="1"/>
</dbReference>